<gene>
    <name evidence="6" type="ORF">SDC9_117656</name>
</gene>
<dbReference type="InterPro" id="IPR020930">
    <property type="entry name" value="Ribosomal_uL5_bac-type"/>
</dbReference>
<dbReference type="SUPFAM" id="SSF55282">
    <property type="entry name" value="RL5-like"/>
    <property type="match status" value="1"/>
</dbReference>
<evidence type="ECO:0000256" key="3">
    <source>
        <dbReference type="ARBA" id="ARBA00023274"/>
    </source>
</evidence>
<organism evidence="6">
    <name type="scientific">bioreactor metagenome</name>
    <dbReference type="NCBI Taxonomy" id="1076179"/>
    <lineage>
        <taxon>unclassified sequences</taxon>
        <taxon>metagenomes</taxon>
        <taxon>ecological metagenomes</taxon>
    </lineage>
</organism>
<evidence type="ECO:0000259" key="4">
    <source>
        <dbReference type="Pfam" id="PF00281"/>
    </source>
</evidence>
<keyword evidence="2" id="KW-0689">Ribosomal protein</keyword>
<dbReference type="AlphaFoldDB" id="A0A645C038"/>
<dbReference type="PANTHER" id="PTHR11994">
    <property type="entry name" value="60S RIBOSOMAL PROTEIN L11-RELATED"/>
    <property type="match status" value="1"/>
</dbReference>
<dbReference type="InterPro" id="IPR002132">
    <property type="entry name" value="Ribosomal_uL5"/>
</dbReference>
<keyword evidence="3" id="KW-0687">Ribonucleoprotein</keyword>
<proteinExistence type="inferred from homology"/>
<dbReference type="HAMAP" id="MF_01333_B">
    <property type="entry name" value="Ribosomal_uL5_B"/>
    <property type="match status" value="1"/>
</dbReference>
<dbReference type="GO" id="GO:0003735">
    <property type="term" value="F:structural constituent of ribosome"/>
    <property type="evidence" value="ECO:0007669"/>
    <property type="project" value="InterPro"/>
</dbReference>
<evidence type="ECO:0000313" key="6">
    <source>
        <dbReference type="EMBL" id="MPM70698.1"/>
    </source>
</evidence>
<sequence>MARKSEAVEKPAEVVRASAATTPRLKKRYREEIVPALNEEFKYANVMQIPGLTKIVVNMGVGEAAHDSKILDGAIRDLTAITGQKPQVTKARKSIAQFKLREGQAIGCHVTLRGDRMWEFADRLLTTALPRIRDFRGLNGNQFDGNGNYTFGLNEQVMFHEIDQDKIDRLRGMDITFVTTATNDREGRALLKHLGFPFKAVDDAKAQRGVKIQFKSKSAAKAAAKRK</sequence>
<dbReference type="InterPro" id="IPR031309">
    <property type="entry name" value="Ribosomal_uL5_C"/>
</dbReference>
<dbReference type="Pfam" id="PF00281">
    <property type="entry name" value="Ribosomal_L5"/>
    <property type="match status" value="1"/>
</dbReference>
<dbReference type="FunFam" id="3.30.1440.10:FF:000001">
    <property type="entry name" value="50S ribosomal protein L5"/>
    <property type="match status" value="1"/>
</dbReference>
<reference evidence="6" key="1">
    <citation type="submission" date="2019-08" db="EMBL/GenBank/DDBJ databases">
        <authorList>
            <person name="Kucharzyk K."/>
            <person name="Murdoch R.W."/>
            <person name="Higgins S."/>
            <person name="Loffler F."/>
        </authorList>
    </citation>
    <scope>NUCLEOTIDE SEQUENCE</scope>
</reference>
<dbReference type="NCBIfam" id="NF000585">
    <property type="entry name" value="PRK00010.1"/>
    <property type="match status" value="1"/>
</dbReference>
<dbReference type="GO" id="GO:0006412">
    <property type="term" value="P:translation"/>
    <property type="evidence" value="ECO:0007669"/>
    <property type="project" value="InterPro"/>
</dbReference>
<dbReference type="GO" id="GO:0005840">
    <property type="term" value="C:ribosome"/>
    <property type="evidence" value="ECO:0007669"/>
    <property type="project" value="UniProtKB-KW"/>
</dbReference>
<evidence type="ECO:0000259" key="5">
    <source>
        <dbReference type="Pfam" id="PF00673"/>
    </source>
</evidence>
<comment type="similarity">
    <text evidence="1">Belongs to the universal ribosomal protein uL5 family.</text>
</comment>
<dbReference type="GO" id="GO:1990904">
    <property type="term" value="C:ribonucleoprotein complex"/>
    <property type="evidence" value="ECO:0007669"/>
    <property type="project" value="UniProtKB-KW"/>
</dbReference>
<feature type="domain" description="Large ribosomal subunit protein uL5 N-terminal" evidence="4">
    <location>
        <begin position="45"/>
        <end position="101"/>
    </location>
</feature>
<feature type="domain" description="Large ribosomal subunit protein uL5 C-terminal" evidence="5">
    <location>
        <begin position="106"/>
        <end position="198"/>
    </location>
</feature>
<dbReference type="Gene3D" id="3.30.1440.10">
    <property type="match status" value="1"/>
</dbReference>
<evidence type="ECO:0000256" key="1">
    <source>
        <dbReference type="ARBA" id="ARBA00008553"/>
    </source>
</evidence>
<dbReference type="EMBL" id="VSSQ01023628">
    <property type="protein sequence ID" value="MPM70698.1"/>
    <property type="molecule type" value="Genomic_DNA"/>
</dbReference>
<name>A0A645C038_9ZZZZ</name>
<accession>A0A645C038</accession>
<dbReference type="InterPro" id="IPR022803">
    <property type="entry name" value="Ribosomal_uL5_dom_sf"/>
</dbReference>
<dbReference type="Pfam" id="PF00673">
    <property type="entry name" value="Ribosomal_L5_C"/>
    <property type="match status" value="1"/>
</dbReference>
<dbReference type="InterPro" id="IPR031310">
    <property type="entry name" value="Ribosomal_uL5_N"/>
</dbReference>
<protein>
    <recommendedName>
        <fullName evidence="7">50S ribosomal protein L5</fullName>
    </recommendedName>
</protein>
<comment type="caution">
    <text evidence="6">The sequence shown here is derived from an EMBL/GenBank/DDBJ whole genome shotgun (WGS) entry which is preliminary data.</text>
</comment>
<evidence type="ECO:0000256" key="2">
    <source>
        <dbReference type="ARBA" id="ARBA00022980"/>
    </source>
</evidence>
<evidence type="ECO:0008006" key="7">
    <source>
        <dbReference type="Google" id="ProtNLM"/>
    </source>
</evidence>